<dbReference type="NCBIfam" id="TIGR03725">
    <property type="entry name" value="T6A_YeaZ"/>
    <property type="match status" value="1"/>
</dbReference>
<reference evidence="2 3" key="1">
    <citation type="submission" date="2013-04" db="EMBL/GenBank/DDBJ databases">
        <authorList>
            <person name="Harkins D.M."/>
            <person name="Durkin A.S."/>
            <person name="Brinkac L.M."/>
            <person name="Haft D.H."/>
            <person name="Selengut J.D."/>
            <person name="Sanka R."/>
            <person name="DePew J."/>
            <person name="Purushe J."/>
            <person name="Chanthongthip A."/>
            <person name="Lattana O."/>
            <person name="Phetsouvanh R."/>
            <person name="Newton P.N."/>
            <person name="Vinetz J.M."/>
            <person name="Sutton G.G."/>
            <person name="Nierman W.C."/>
            <person name="Fouts D.E."/>
        </authorList>
    </citation>
    <scope>NUCLEOTIDE SEQUENCE [LARGE SCALE GENOMIC DNA]</scope>
    <source>
        <strain evidence="2 3">UI 09931</strain>
    </source>
</reference>
<dbReference type="Proteomes" id="UP000014570">
    <property type="component" value="Unassembled WGS sequence"/>
</dbReference>
<protein>
    <submittedName>
        <fullName evidence="2">tRNA threonylcarbamoyl adenosine modification protein YeaZ</fullName>
    </submittedName>
</protein>
<dbReference type="Pfam" id="PF00814">
    <property type="entry name" value="TsaD"/>
    <property type="match status" value="1"/>
</dbReference>
<feature type="domain" description="Gcp-like" evidence="1">
    <location>
        <begin position="39"/>
        <end position="160"/>
    </location>
</feature>
<dbReference type="EMBL" id="AHNP02000007">
    <property type="protein sequence ID" value="EPG57682.1"/>
    <property type="molecule type" value="Genomic_DNA"/>
</dbReference>
<dbReference type="GO" id="GO:0005829">
    <property type="term" value="C:cytosol"/>
    <property type="evidence" value="ECO:0007669"/>
    <property type="project" value="TreeGrafter"/>
</dbReference>
<accession>A0AAV3JAJ2</accession>
<comment type="caution">
    <text evidence="2">The sequence shown here is derived from an EMBL/GenBank/DDBJ whole genome shotgun (WGS) entry which is preliminary data.</text>
</comment>
<proteinExistence type="predicted"/>
<dbReference type="Gene3D" id="3.30.420.40">
    <property type="match status" value="1"/>
</dbReference>
<name>A0AAV3JAJ2_LEPBO</name>
<dbReference type="GO" id="GO:0002949">
    <property type="term" value="P:tRNA threonylcarbamoyladenosine modification"/>
    <property type="evidence" value="ECO:0007669"/>
    <property type="project" value="InterPro"/>
</dbReference>
<dbReference type="InterPro" id="IPR000905">
    <property type="entry name" value="Gcp-like_dom"/>
</dbReference>
<evidence type="ECO:0000313" key="2">
    <source>
        <dbReference type="EMBL" id="EPG57682.1"/>
    </source>
</evidence>
<evidence type="ECO:0000313" key="3">
    <source>
        <dbReference type="Proteomes" id="UP000014570"/>
    </source>
</evidence>
<dbReference type="PANTHER" id="PTHR11735">
    <property type="entry name" value="TRNA N6-ADENOSINE THREONYLCARBAMOYLTRANSFERASE"/>
    <property type="match status" value="1"/>
</dbReference>
<sequence length="235" mass="26880">MERVEKKTDMRKVLFFDATNQWIIVETFHLDNDGKLKAIASYFGIHPRESSKFLIQELQNILKKSDWKAPDLIVSALGPGSFTGLRIAVSTARNLSQLWKIPSIGFDSLNIYTSFYHQETGDPIVVGIEAKQKKIYFGMEDTRGFFGSIDIKPNDILDKIPEDRLQTFLTSQKYSDNPEFFSGNSILENLPSASAILNQNVDLIHEALEFTDRFPYWKLTPNYIRGTYVDDKPTV</sequence>
<dbReference type="InterPro" id="IPR043129">
    <property type="entry name" value="ATPase_NBD"/>
</dbReference>
<dbReference type="AlphaFoldDB" id="A0AAV3JAJ2"/>
<dbReference type="SUPFAM" id="SSF53067">
    <property type="entry name" value="Actin-like ATPase domain"/>
    <property type="match status" value="1"/>
</dbReference>
<organism evidence="2 3">
    <name type="scientific">Leptospira borgpetersenii serovar Javanica str. UI 09931</name>
    <dbReference type="NCBI Taxonomy" id="1049767"/>
    <lineage>
        <taxon>Bacteria</taxon>
        <taxon>Pseudomonadati</taxon>
        <taxon>Spirochaetota</taxon>
        <taxon>Spirochaetia</taxon>
        <taxon>Leptospirales</taxon>
        <taxon>Leptospiraceae</taxon>
        <taxon>Leptospira</taxon>
    </lineage>
</organism>
<dbReference type="PANTHER" id="PTHR11735:SF11">
    <property type="entry name" value="TRNA THREONYLCARBAMOYLADENOSINE BIOSYNTHESIS PROTEIN TSAB"/>
    <property type="match status" value="1"/>
</dbReference>
<dbReference type="InterPro" id="IPR022496">
    <property type="entry name" value="T6A_TsaB"/>
</dbReference>
<gene>
    <name evidence="2" type="ORF">LEP1GSC103_2536</name>
</gene>
<evidence type="ECO:0000259" key="1">
    <source>
        <dbReference type="Pfam" id="PF00814"/>
    </source>
</evidence>